<dbReference type="PANTHER" id="PTHR46623">
    <property type="entry name" value="CARBOXYMETHYLENEBUTENOLIDASE-RELATED"/>
    <property type="match status" value="1"/>
</dbReference>
<dbReference type="InterPro" id="IPR002925">
    <property type="entry name" value="Dienelactn_hydro"/>
</dbReference>
<reference evidence="3" key="1">
    <citation type="journal article" date="2019" name="Int. J. Syst. Evol. Microbiol.">
        <title>The Global Catalogue of Microorganisms (GCM) 10K type strain sequencing project: providing services to taxonomists for standard genome sequencing and annotation.</title>
        <authorList>
            <consortium name="The Broad Institute Genomics Platform"/>
            <consortium name="The Broad Institute Genome Sequencing Center for Infectious Disease"/>
            <person name="Wu L."/>
            <person name="Ma J."/>
        </authorList>
    </citation>
    <scope>NUCLEOTIDE SEQUENCE [LARGE SCALE GENOMIC DNA]</scope>
    <source>
        <strain evidence="3">KCTC 62164</strain>
    </source>
</reference>
<organism evidence="2 3">
    <name type="scientific">Kordiimonas pumila</name>
    <dbReference type="NCBI Taxonomy" id="2161677"/>
    <lineage>
        <taxon>Bacteria</taxon>
        <taxon>Pseudomonadati</taxon>
        <taxon>Pseudomonadota</taxon>
        <taxon>Alphaproteobacteria</taxon>
        <taxon>Kordiimonadales</taxon>
        <taxon>Kordiimonadaceae</taxon>
        <taxon>Kordiimonas</taxon>
    </lineage>
</organism>
<dbReference type="EC" id="3.1.-.-" evidence="2"/>
<dbReference type="InterPro" id="IPR029058">
    <property type="entry name" value="AB_hydrolase_fold"/>
</dbReference>
<dbReference type="PANTHER" id="PTHR46623:SF6">
    <property type="entry name" value="ALPHA_BETA-HYDROLASES SUPERFAMILY PROTEIN"/>
    <property type="match status" value="1"/>
</dbReference>
<sequence>MTNITITAADKTGSFSVYTAAPKSSTGPAVVVIQEIFGVNYNVRSICDWLADEGFFAFAPDLFWRQKPGIELEAKNPEELQAAFGYMKAFDGQKGLDDIQTTINHARSVSGVNGKVGAVGYCLGGYLAYMTAAKTDIDASVGYYGVSLDTKIDEAKTIKKPLMLHIAEKDGFVSPEAQAAMHKGLDDHPAVTLYDYAGVDHGFARIEGSAYHKEAATLANKRTIDFFNKHLKGA</sequence>
<proteinExistence type="predicted"/>
<dbReference type="Gene3D" id="3.40.50.1820">
    <property type="entry name" value="alpha/beta hydrolase"/>
    <property type="match status" value="1"/>
</dbReference>
<dbReference type="RefSeq" id="WP_194214504.1">
    <property type="nucleotide sequence ID" value="NZ_CP061205.1"/>
</dbReference>
<dbReference type="EMBL" id="JBHRSL010000028">
    <property type="protein sequence ID" value="MFC3053673.1"/>
    <property type="molecule type" value="Genomic_DNA"/>
</dbReference>
<gene>
    <name evidence="2" type="ORF">ACFOKA_17365</name>
</gene>
<keyword evidence="2" id="KW-0378">Hydrolase</keyword>
<dbReference type="Proteomes" id="UP001595444">
    <property type="component" value="Unassembled WGS sequence"/>
</dbReference>
<dbReference type="GO" id="GO:0016787">
    <property type="term" value="F:hydrolase activity"/>
    <property type="evidence" value="ECO:0007669"/>
    <property type="project" value="UniProtKB-KW"/>
</dbReference>
<evidence type="ECO:0000259" key="1">
    <source>
        <dbReference type="Pfam" id="PF01738"/>
    </source>
</evidence>
<evidence type="ECO:0000313" key="2">
    <source>
        <dbReference type="EMBL" id="MFC3053673.1"/>
    </source>
</evidence>
<dbReference type="Pfam" id="PF01738">
    <property type="entry name" value="DLH"/>
    <property type="match status" value="1"/>
</dbReference>
<evidence type="ECO:0000313" key="3">
    <source>
        <dbReference type="Proteomes" id="UP001595444"/>
    </source>
</evidence>
<dbReference type="SUPFAM" id="SSF53474">
    <property type="entry name" value="alpha/beta-Hydrolases"/>
    <property type="match status" value="1"/>
</dbReference>
<name>A0ABV7D8X6_9PROT</name>
<dbReference type="InterPro" id="IPR051049">
    <property type="entry name" value="Dienelactone_hydrolase-like"/>
</dbReference>
<keyword evidence="3" id="KW-1185">Reference proteome</keyword>
<accession>A0ABV7D8X6</accession>
<feature type="domain" description="Dienelactone hydrolase" evidence="1">
    <location>
        <begin position="15"/>
        <end position="230"/>
    </location>
</feature>
<protein>
    <submittedName>
        <fullName evidence="2">Dienelactone hydrolase family protein</fullName>
        <ecNumber evidence="2">3.1.-.-</ecNumber>
    </submittedName>
</protein>
<comment type="caution">
    <text evidence="2">The sequence shown here is derived from an EMBL/GenBank/DDBJ whole genome shotgun (WGS) entry which is preliminary data.</text>
</comment>